<organism evidence="1 2">
    <name type="scientific">Candidatus Desulfosporosinus infrequens</name>
    <dbReference type="NCBI Taxonomy" id="2043169"/>
    <lineage>
        <taxon>Bacteria</taxon>
        <taxon>Bacillati</taxon>
        <taxon>Bacillota</taxon>
        <taxon>Clostridia</taxon>
        <taxon>Eubacteriales</taxon>
        <taxon>Desulfitobacteriaceae</taxon>
        <taxon>Desulfosporosinus</taxon>
    </lineage>
</organism>
<accession>A0A2U3LI85</accession>
<protein>
    <submittedName>
        <fullName evidence="1">Uncharacterized protein</fullName>
    </submittedName>
</protein>
<dbReference type="Proteomes" id="UP000238916">
    <property type="component" value="Unassembled WGS sequence"/>
</dbReference>
<dbReference type="Gene3D" id="3.90.1150.160">
    <property type="match status" value="1"/>
</dbReference>
<evidence type="ECO:0000313" key="1">
    <source>
        <dbReference type="EMBL" id="SPF51667.1"/>
    </source>
</evidence>
<evidence type="ECO:0000313" key="2">
    <source>
        <dbReference type="Proteomes" id="UP000238916"/>
    </source>
</evidence>
<gene>
    <name evidence="1" type="ORF">SBF1_5250001</name>
</gene>
<proteinExistence type="predicted"/>
<dbReference type="EMBL" id="OMOF01000474">
    <property type="protein sequence ID" value="SPF51667.1"/>
    <property type="molecule type" value="Genomic_DNA"/>
</dbReference>
<reference evidence="2" key="1">
    <citation type="submission" date="2018-02" db="EMBL/GenBank/DDBJ databases">
        <authorList>
            <person name="Hausmann B."/>
        </authorList>
    </citation>
    <scope>NUCLEOTIDE SEQUENCE [LARGE SCALE GENOMIC DNA]</scope>
    <source>
        <strain evidence="2">Peat soil MAG SbF1</strain>
    </source>
</reference>
<sequence length="64" mass="7561">MHGWQIASYPLPSNRQNITVQRILIRYGVSRDMVFLLLRDLCKEFEHLKNNPVLNSAKKVSFHH</sequence>
<dbReference type="AlphaFoldDB" id="A0A2U3LI85"/>
<name>A0A2U3LI85_9FIRM</name>